<accession>A0A1I7BME4</accession>
<dbReference type="InterPro" id="IPR042242">
    <property type="entry name" value="RecO_C"/>
</dbReference>
<dbReference type="AlphaFoldDB" id="A0A1I7BME4"/>
<evidence type="ECO:0000256" key="4">
    <source>
        <dbReference type="ARBA" id="ARBA00023172"/>
    </source>
</evidence>
<evidence type="ECO:0000256" key="6">
    <source>
        <dbReference type="ARBA" id="ARBA00033409"/>
    </source>
</evidence>
<dbReference type="InterPro" id="IPR003717">
    <property type="entry name" value="RecO"/>
</dbReference>
<dbReference type="GO" id="GO:0043590">
    <property type="term" value="C:bacterial nucleoid"/>
    <property type="evidence" value="ECO:0007669"/>
    <property type="project" value="TreeGrafter"/>
</dbReference>
<dbReference type="PANTHER" id="PTHR33991:SF1">
    <property type="entry name" value="DNA REPAIR PROTEIN RECO"/>
    <property type="match status" value="1"/>
</dbReference>
<organism evidence="9 10">
    <name type="scientific">Sedimentitalea nanhaiensis</name>
    <dbReference type="NCBI Taxonomy" id="999627"/>
    <lineage>
        <taxon>Bacteria</taxon>
        <taxon>Pseudomonadati</taxon>
        <taxon>Pseudomonadota</taxon>
        <taxon>Alphaproteobacteria</taxon>
        <taxon>Rhodobacterales</taxon>
        <taxon>Paracoccaceae</taxon>
        <taxon>Sedimentitalea</taxon>
    </lineage>
</organism>
<evidence type="ECO:0000313" key="10">
    <source>
        <dbReference type="Proteomes" id="UP000182466"/>
    </source>
</evidence>
<dbReference type="EMBL" id="FPAW01000011">
    <property type="protein sequence ID" value="SFT88326.1"/>
    <property type="molecule type" value="Genomic_DNA"/>
</dbReference>
<dbReference type="Gene3D" id="1.20.1440.120">
    <property type="entry name" value="Recombination protein O, C-terminal domain"/>
    <property type="match status" value="1"/>
</dbReference>
<dbReference type="Pfam" id="PF11967">
    <property type="entry name" value="RecO_N"/>
    <property type="match status" value="1"/>
</dbReference>
<evidence type="ECO:0000256" key="1">
    <source>
        <dbReference type="ARBA" id="ARBA00007452"/>
    </source>
</evidence>
<evidence type="ECO:0000256" key="2">
    <source>
        <dbReference type="ARBA" id="ARBA00021310"/>
    </source>
</evidence>
<dbReference type="GO" id="GO:0006302">
    <property type="term" value="P:double-strand break repair"/>
    <property type="evidence" value="ECO:0007669"/>
    <property type="project" value="TreeGrafter"/>
</dbReference>
<evidence type="ECO:0000313" key="9">
    <source>
        <dbReference type="EMBL" id="SFT88326.1"/>
    </source>
</evidence>
<dbReference type="NCBIfam" id="TIGR00613">
    <property type="entry name" value="reco"/>
    <property type="match status" value="1"/>
</dbReference>
<proteinExistence type="inferred from homology"/>
<sequence length="254" mass="27879">MSCAERRGVNYNIMEWRDQGILLSMRRHGESAAIIEVFTQDHGRHAGVVRGGASRRIAPVLQPGAQLDLLWRARLEDHIGTYQVEPIRSRAAAALSDRLTLAGLNAVTSLLSFCLPEREVHASLYRRSEQLLDLLGRNDVWPLAYLNWEVALLDDMGFGLDLGRCAVSGATEGLVYVSPKSGRAVSVEGAGDWAHRMLPLPPVLRGAGPAQDGEVAEALRTTGFFIENHLAPALGNKPVPEARARFVDVFNRRI</sequence>
<dbReference type="InterPro" id="IPR037278">
    <property type="entry name" value="ARFGAP/RecO"/>
</dbReference>
<dbReference type="STRING" id="999627.SAMN05216236_11123"/>
<evidence type="ECO:0000256" key="7">
    <source>
        <dbReference type="HAMAP-Rule" id="MF_00201"/>
    </source>
</evidence>
<dbReference type="InterPro" id="IPR012340">
    <property type="entry name" value="NA-bd_OB-fold"/>
</dbReference>
<dbReference type="GO" id="GO:0006310">
    <property type="term" value="P:DNA recombination"/>
    <property type="evidence" value="ECO:0007669"/>
    <property type="project" value="UniProtKB-UniRule"/>
</dbReference>
<keyword evidence="3 7" id="KW-0227">DNA damage</keyword>
<dbReference type="SUPFAM" id="SSF57863">
    <property type="entry name" value="ArfGap/RecO-like zinc finger"/>
    <property type="match status" value="1"/>
</dbReference>
<dbReference type="Proteomes" id="UP000182466">
    <property type="component" value="Unassembled WGS sequence"/>
</dbReference>
<evidence type="ECO:0000259" key="8">
    <source>
        <dbReference type="Pfam" id="PF11967"/>
    </source>
</evidence>
<keyword evidence="5 7" id="KW-0234">DNA repair</keyword>
<reference evidence="9 10" key="1">
    <citation type="submission" date="2016-10" db="EMBL/GenBank/DDBJ databases">
        <authorList>
            <person name="de Groot N.N."/>
        </authorList>
    </citation>
    <scope>NUCLEOTIDE SEQUENCE [LARGE SCALE GENOMIC DNA]</scope>
    <source>
        <strain evidence="9 10">CGMCC 1.10959</strain>
    </source>
</reference>
<comment type="similarity">
    <text evidence="1 7">Belongs to the RecO family.</text>
</comment>
<dbReference type="InterPro" id="IPR022572">
    <property type="entry name" value="DNA_rep/recomb_RecO_N"/>
</dbReference>
<comment type="function">
    <text evidence="7">Involved in DNA repair and RecF pathway recombination.</text>
</comment>
<feature type="domain" description="DNA replication/recombination mediator RecO N-terminal" evidence="8">
    <location>
        <begin position="14"/>
        <end position="89"/>
    </location>
</feature>
<dbReference type="eggNOG" id="COG1381">
    <property type="taxonomic scope" value="Bacteria"/>
</dbReference>
<dbReference type="HAMAP" id="MF_00201">
    <property type="entry name" value="RecO"/>
    <property type="match status" value="1"/>
</dbReference>
<dbReference type="Gene3D" id="2.40.50.140">
    <property type="entry name" value="Nucleic acid-binding proteins"/>
    <property type="match status" value="1"/>
</dbReference>
<protein>
    <recommendedName>
        <fullName evidence="2 7">DNA repair protein RecO</fullName>
    </recommendedName>
    <alternativeName>
        <fullName evidence="6 7">Recombination protein O</fullName>
    </alternativeName>
</protein>
<gene>
    <name evidence="7" type="primary">recO</name>
    <name evidence="9" type="ORF">SAMN05216236_11123</name>
</gene>
<dbReference type="Pfam" id="PF02565">
    <property type="entry name" value="RecO_C"/>
    <property type="match status" value="1"/>
</dbReference>
<dbReference type="PANTHER" id="PTHR33991">
    <property type="entry name" value="DNA REPAIR PROTEIN RECO"/>
    <property type="match status" value="1"/>
</dbReference>
<evidence type="ECO:0000256" key="5">
    <source>
        <dbReference type="ARBA" id="ARBA00023204"/>
    </source>
</evidence>
<evidence type="ECO:0000256" key="3">
    <source>
        <dbReference type="ARBA" id="ARBA00022763"/>
    </source>
</evidence>
<keyword evidence="4 7" id="KW-0233">DNA recombination</keyword>
<keyword evidence="10" id="KW-1185">Reference proteome</keyword>
<dbReference type="SUPFAM" id="SSF50249">
    <property type="entry name" value="Nucleic acid-binding proteins"/>
    <property type="match status" value="1"/>
</dbReference>
<name>A0A1I7BME4_9RHOB</name>